<protein>
    <submittedName>
        <fullName evidence="8">Transcriptional regulator</fullName>
    </submittedName>
</protein>
<evidence type="ECO:0000259" key="6">
    <source>
        <dbReference type="PROSITE" id="PS50113"/>
    </source>
</evidence>
<evidence type="ECO:0000259" key="7">
    <source>
        <dbReference type="PROSITE" id="PS51063"/>
    </source>
</evidence>
<dbReference type="SUPFAM" id="SSF55785">
    <property type="entry name" value="PYP-like sensor domain (PAS domain)"/>
    <property type="match status" value="1"/>
</dbReference>
<dbReference type="SMART" id="SM00091">
    <property type="entry name" value="PAS"/>
    <property type="match status" value="1"/>
</dbReference>
<dbReference type="InterPro" id="IPR052155">
    <property type="entry name" value="Biofilm_reg_signaling"/>
</dbReference>
<keyword evidence="1" id="KW-0805">Transcription regulation</keyword>
<dbReference type="PROSITE" id="PS50112">
    <property type="entry name" value="PAS"/>
    <property type="match status" value="1"/>
</dbReference>
<dbReference type="PROSITE" id="PS50113">
    <property type="entry name" value="PAC"/>
    <property type="match status" value="1"/>
</dbReference>
<dbReference type="PANTHER" id="PTHR44757:SF2">
    <property type="entry name" value="BIOFILM ARCHITECTURE MAINTENANCE PROTEIN MBAA"/>
    <property type="match status" value="1"/>
</dbReference>
<dbReference type="PROSITE" id="PS51063">
    <property type="entry name" value="HTH_CRP_2"/>
    <property type="match status" value="1"/>
</dbReference>
<evidence type="ECO:0000256" key="4">
    <source>
        <dbReference type="SAM" id="Coils"/>
    </source>
</evidence>
<dbReference type="SUPFAM" id="SSF46785">
    <property type="entry name" value="Winged helix' DNA-binding domain"/>
    <property type="match status" value="1"/>
</dbReference>
<keyword evidence="4" id="KW-0175">Coiled coil</keyword>
<dbReference type="EMBL" id="NMQE01000859">
    <property type="protein sequence ID" value="PMB17035.1"/>
    <property type="molecule type" value="Genomic_DNA"/>
</dbReference>
<dbReference type="InterPro" id="IPR018490">
    <property type="entry name" value="cNMP-bd_dom_sf"/>
</dbReference>
<dbReference type="Gene3D" id="2.60.120.10">
    <property type="entry name" value="Jelly Rolls"/>
    <property type="match status" value="1"/>
</dbReference>
<dbReference type="Proteomes" id="UP000235081">
    <property type="component" value="Unassembled WGS sequence"/>
</dbReference>
<comment type="caution">
    <text evidence="8">The sequence shown here is derived from an EMBL/GenBank/DDBJ whole genome shotgun (WGS) entry which is preliminary data.</text>
</comment>
<accession>A0A2N6L5D8</accession>
<dbReference type="Gene3D" id="1.10.10.10">
    <property type="entry name" value="Winged helix-like DNA-binding domain superfamily/Winged helix DNA-binding domain"/>
    <property type="match status" value="1"/>
</dbReference>
<proteinExistence type="predicted"/>
<dbReference type="Pfam" id="PF13545">
    <property type="entry name" value="HTH_Crp_2"/>
    <property type="match status" value="1"/>
</dbReference>
<dbReference type="GO" id="GO:0006355">
    <property type="term" value="P:regulation of DNA-templated transcription"/>
    <property type="evidence" value="ECO:0007669"/>
    <property type="project" value="InterPro"/>
</dbReference>
<dbReference type="CDD" id="cd00130">
    <property type="entry name" value="PAS"/>
    <property type="match status" value="1"/>
</dbReference>
<dbReference type="InterPro" id="IPR036388">
    <property type="entry name" value="WH-like_DNA-bd_sf"/>
</dbReference>
<gene>
    <name evidence="8" type="ORF">CEN46_24500</name>
</gene>
<dbReference type="InterPro" id="IPR000014">
    <property type="entry name" value="PAS"/>
</dbReference>
<dbReference type="Pfam" id="PF13426">
    <property type="entry name" value="PAS_9"/>
    <property type="match status" value="1"/>
</dbReference>
<dbReference type="SMART" id="SM00419">
    <property type="entry name" value="HTH_CRP"/>
    <property type="match status" value="1"/>
</dbReference>
<feature type="coiled-coil region" evidence="4">
    <location>
        <begin position="59"/>
        <end position="86"/>
    </location>
</feature>
<feature type="domain" description="HTH crp-type" evidence="7">
    <location>
        <begin position="320"/>
        <end position="394"/>
    </location>
</feature>
<evidence type="ECO:0000256" key="1">
    <source>
        <dbReference type="ARBA" id="ARBA00023015"/>
    </source>
</evidence>
<keyword evidence="2" id="KW-0238">DNA-binding</keyword>
<dbReference type="Gene3D" id="3.30.450.20">
    <property type="entry name" value="PAS domain"/>
    <property type="match status" value="1"/>
</dbReference>
<dbReference type="InterPro" id="IPR012318">
    <property type="entry name" value="HTH_CRP"/>
</dbReference>
<sequence length="394" mass="45155">MVDIIDKSTIDQFARKTQAMDQRIAKLYEKVLAMPVPPNSVPQALFELGSASQTVHHAIEELYQQNEQLEQVQEVLGAEYQRYEELFEEAPDSYLVTDAHGKIQLANHKAARLLNIDKNYLVGKAIVNFITLEERQYFRNFLSQLSQSGRNQELLIRLQRRNGELFNTALTVAPSYDNQGKIKELRWLIRGITESRRVELVHIKEECDFSDRPIHSYSKGDIIPLNPQIIWLVSQGFVKLTTLCESGEEVLVGLADQGMVFGSYMTSLNTYQAIAMSDTKLVSIYVSEIIDSPNVSHTLVPKLNHRLRQTESFLAVSGFRRVQDRIYYLLRLLKQEFGEKVGNETRLSVRLTHEDLANACCTTRVTITRLLCKLKHQGKISFDSKRHIIVKDID</sequence>
<dbReference type="SUPFAM" id="SSF51206">
    <property type="entry name" value="cAMP-binding domain-like"/>
    <property type="match status" value="1"/>
</dbReference>
<evidence type="ECO:0000256" key="3">
    <source>
        <dbReference type="ARBA" id="ARBA00023163"/>
    </source>
</evidence>
<evidence type="ECO:0000256" key="2">
    <source>
        <dbReference type="ARBA" id="ARBA00023125"/>
    </source>
</evidence>
<dbReference type="CDD" id="cd00092">
    <property type="entry name" value="HTH_CRP"/>
    <property type="match status" value="1"/>
</dbReference>
<dbReference type="PANTHER" id="PTHR44757">
    <property type="entry name" value="DIGUANYLATE CYCLASE DGCP"/>
    <property type="match status" value="1"/>
</dbReference>
<dbReference type="InterPro" id="IPR036390">
    <property type="entry name" value="WH_DNA-bd_sf"/>
</dbReference>
<keyword evidence="3" id="KW-0804">Transcription</keyword>
<dbReference type="GO" id="GO:0003677">
    <property type="term" value="F:DNA binding"/>
    <property type="evidence" value="ECO:0007669"/>
    <property type="project" value="UniProtKB-KW"/>
</dbReference>
<name>A0A2N6L5D8_9CYAN</name>
<evidence type="ECO:0000313" key="8">
    <source>
        <dbReference type="EMBL" id="PMB17035.1"/>
    </source>
</evidence>
<dbReference type="InterPro" id="IPR000700">
    <property type="entry name" value="PAS-assoc_C"/>
</dbReference>
<dbReference type="NCBIfam" id="TIGR00229">
    <property type="entry name" value="sensory_box"/>
    <property type="match status" value="1"/>
</dbReference>
<dbReference type="InterPro" id="IPR035965">
    <property type="entry name" value="PAS-like_dom_sf"/>
</dbReference>
<feature type="domain" description="PAC" evidence="6">
    <location>
        <begin position="152"/>
        <end position="204"/>
    </location>
</feature>
<dbReference type="AlphaFoldDB" id="A0A2N6L5D8"/>
<organism evidence="8 9">
    <name type="scientific">Fischerella thermalis CCMEE 5318</name>
    <dbReference type="NCBI Taxonomy" id="2019666"/>
    <lineage>
        <taxon>Bacteria</taxon>
        <taxon>Bacillati</taxon>
        <taxon>Cyanobacteriota</taxon>
        <taxon>Cyanophyceae</taxon>
        <taxon>Nostocales</taxon>
        <taxon>Hapalosiphonaceae</taxon>
        <taxon>Fischerella</taxon>
    </lineage>
</organism>
<reference evidence="8 9" key="1">
    <citation type="submission" date="2017-07" db="EMBL/GenBank/DDBJ databases">
        <title>Genomes of Fischerella (Mastigocladus) sp. strains.</title>
        <authorList>
            <person name="Miller S.R."/>
        </authorList>
    </citation>
    <scope>NUCLEOTIDE SEQUENCE [LARGE SCALE GENOMIC DNA]</scope>
    <source>
        <strain evidence="8 9">CCMEE 5318</strain>
    </source>
</reference>
<dbReference type="InterPro" id="IPR014710">
    <property type="entry name" value="RmlC-like_jellyroll"/>
</dbReference>
<feature type="domain" description="PAS" evidence="5">
    <location>
        <begin position="79"/>
        <end position="149"/>
    </location>
</feature>
<evidence type="ECO:0000259" key="5">
    <source>
        <dbReference type="PROSITE" id="PS50112"/>
    </source>
</evidence>
<evidence type="ECO:0000313" key="9">
    <source>
        <dbReference type="Proteomes" id="UP000235081"/>
    </source>
</evidence>